<name>A0A5E7DBA2_PSEFL</name>
<evidence type="ECO:0000313" key="2">
    <source>
        <dbReference type="EMBL" id="VVO09115.1"/>
    </source>
</evidence>
<evidence type="ECO:0000256" key="1">
    <source>
        <dbReference type="SAM" id="MobiDB-lite"/>
    </source>
</evidence>
<reference evidence="2 3" key="1">
    <citation type="submission" date="2019-09" db="EMBL/GenBank/DDBJ databases">
        <authorList>
            <person name="Chandra G."/>
            <person name="Truman W A."/>
        </authorList>
    </citation>
    <scope>NUCLEOTIDE SEQUENCE [LARGE SCALE GENOMIC DNA]</scope>
    <source>
        <strain evidence="2">PS691</strain>
    </source>
</reference>
<accession>A0A5E7DBA2</accession>
<dbReference type="RefSeq" id="WP_150643177.1">
    <property type="nucleotide sequence ID" value="NZ_CABVHQ010000031.1"/>
</dbReference>
<dbReference type="Pfam" id="PF19619">
    <property type="entry name" value="DUF6124"/>
    <property type="match status" value="1"/>
</dbReference>
<feature type="compositionally biased region" description="Basic and acidic residues" evidence="1">
    <location>
        <begin position="1"/>
        <end position="17"/>
    </location>
</feature>
<proteinExistence type="predicted"/>
<dbReference type="AlphaFoldDB" id="A0A5E7DBA2"/>
<organism evidence="2 3">
    <name type="scientific">Pseudomonas fluorescens</name>
    <dbReference type="NCBI Taxonomy" id="294"/>
    <lineage>
        <taxon>Bacteria</taxon>
        <taxon>Pseudomonadati</taxon>
        <taxon>Pseudomonadota</taxon>
        <taxon>Gammaproteobacteria</taxon>
        <taxon>Pseudomonadales</taxon>
        <taxon>Pseudomonadaceae</taxon>
        <taxon>Pseudomonas</taxon>
    </lineage>
</organism>
<feature type="region of interest" description="Disordered" evidence="1">
    <location>
        <begin position="1"/>
        <end position="25"/>
    </location>
</feature>
<sequence length="128" mass="14315">MKNWELHHDQNHPRPPPETENVSTYKSIDSKKLHECALRAPPSPAKPRSSDDRPLQIFTVAPDINTQALLAYAYETFSSATTLTLDLSDDLEGKDRNLAQAIHQMLELGLLLIEKALDNEYPVKPVGA</sequence>
<evidence type="ECO:0008006" key="4">
    <source>
        <dbReference type="Google" id="ProtNLM"/>
    </source>
</evidence>
<dbReference type="EMBL" id="CABVHQ010000031">
    <property type="protein sequence ID" value="VVO09115.1"/>
    <property type="molecule type" value="Genomic_DNA"/>
</dbReference>
<dbReference type="Proteomes" id="UP000337909">
    <property type="component" value="Unassembled WGS sequence"/>
</dbReference>
<protein>
    <recommendedName>
        <fullName evidence="4">DUF3077 domain-containing protein</fullName>
    </recommendedName>
</protein>
<evidence type="ECO:0000313" key="3">
    <source>
        <dbReference type="Proteomes" id="UP000337909"/>
    </source>
</evidence>
<gene>
    <name evidence="2" type="ORF">PS691_03256</name>
</gene>